<gene>
    <name evidence="2" type="ORF">FRACA_920024</name>
</gene>
<keyword evidence="2" id="KW-0560">Oxidoreductase</keyword>
<proteinExistence type="predicted"/>
<keyword evidence="3" id="KW-1185">Reference proteome</keyword>
<dbReference type="AlphaFoldDB" id="A0A2I2L2J3"/>
<dbReference type="GO" id="GO:0051920">
    <property type="term" value="F:peroxiredoxin activity"/>
    <property type="evidence" value="ECO:0007669"/>
    <property type="project" value="InterPro"/>
</dbReference>
<organism evidence="2 3">
    <name type="scientific">Frankia canadensis</name>
    <dbReference type="NCBI Taxonomy" id="1836972"/>
    <lineage>
        <taxon>Bacteria</taxon>
        <taxon>Bacillati</taxon>
        <taxon>Actinomycetota</taxon>
        <taxon>Actinomycetes</taxon>
        <taxon>Frankiales</taxon>
        <taxon>Frankiaceae</taxon>
        <taxon>Frankia</taxon>
    </lineage>
</organism>
<dbReference type="EMBL" id="FZMO01000561">
    <property type="protein sequence ID" value="SNQ52131.1"/>
    <property type="molecule type" value="Genomic_DNA"/>
</dbReference>
<evidence type="ECO:0000313" key="2">
    <source>
        <dbReference type="EMBL" id="SNQ52131.1"/>
    </source>
</evidence>
<keyword evidence="2" id="KW-0575">Peroxidase</keyword>
<dbReference type="Pfam" id="PF02627">
    <property type="entry name" value="CMD"/>
    <property type="match status" value="1"/>
</dbReference>
<dbReference type="Gene3D" id="1.20.1290.10">
    <property type="entry name" value="AhpD-like"/>
    <property type="match status" value="1"/>
</dbReference>
<feature type="domain" description="Carboxymuconolactone decarboxylase-like" evidence="1">
    <location>
        <begin position="14"/>
        <end position="95"/>
    </location>
</feature>
<dbReference type="RefSeq" id="WP_101836370.1">
    <property type="nucleotide sequence ID" value="NZ_FZMO01000561.1"/>
</dbReference>
<sequence>MASRMSNPTILVPELAQVAGALNRAAGNGAMPRTAMGLAALRAGQILTSTYLTIRAATGLRAAGESEVRIAAVATWRDAPCFSDAERAALALAEAVFGATGPGERVPDALYAEASRHFDDRTLATLMIGLGQVAFWSAVALIGKPVPGAPDAETWTT</sequence>
<dbReference type="PANTHER" id="PTHR34846">
    <property type="entry name" value="4-CARBOXYMUCONOLACTONE DECARBOXYLASE FAMILY PROTEIN (AFU_ORTHOLOGUE AFUA_6G11590)"/>
    <property type="match status" value="1"/>
</dbReference>
<reference evidence="2 3" key="1">
    <citation type="submission" date="2017-06" db="EMBL/GenBank/DDBJ databases">
        <authorList>
            <person name="Kim H.J."/>
            <person name="Triplett B.A."/>
        </authorList>
    </citation>
    <scope>NUCLEOTIDE SEQUENCE [LARGE SCALE GENOMIC DNA]</scope>
    <source>
        <strain evidence="2">FRACA_ARgP5</strain>
    </source>
</reference>
<accession>A0A2I2L2J3</accession>
<dbReference type="SUPFAM" id="SSF69118">
    <property type="entry name" value="AhpD-like"/>
    <property type="match status" value="1"/>
</dbReference>
<evidence type="ECO:0000259" key="1">
    <source>
        <dbReference type="Pfam" id="PF02627"/>
    </source>
</evidence>
<dbReference type="InterPro" id="IPR029032">
    <property type="entry name" value="AhpD-like"/>
</dbReference>
<dbReference type="InterPro" id="IPR003779">
    <property type="entry name" value="CMD-like"/>
</dbReference>
<protein>
    <submittedName>
        <fullName evidence="2">Alkylhydroperoxidase like protein, AhpD family</fullName>
    </submittedName>
</protein>
<dbReference type="OrthoDB" id="5185109at2"/>
<evidence type="ECO:0000313" key="3">
    <source>
        <dbReference type="Proteomes" id="UP000234331"/>
    </source>
</evidence>
<dbReference type="PANTHER" id="PTHR34846:SF10">
    <property type="entry name" value="CYTOPLASMIC PROTEIN"/>
    <property type="match status" value="1"/>
</dbReference>
<dbReference type="Proteomes" id="UP000234331">
    <property type="component" value="Unassembled WGS sequence"/>
</dbReference>
<name>A0A2I2L2J3_9ACTN</name>